<dbReference type="GO" id="GO:0003723">
    <property type="term" value="F:RNA binding"/>
    <property type="evidence" value="ECO:0007669"/>
    <property type="project" value="UniProtKB-UniRule"/>
</dbReference>
<comment type="caution">
    <text evidence="3">The sequence shown here is derived from an EMBL/GenBank/DDBJ whole genome shotgun (WGS) entry which is preliminary data.</text>
</comment>
<dbReference type="InterPro" id="IPR012677">
    <property type="entry name" value="Nucleotide-bd_a/b_plait_sf"/>
</dbReference>
<organism evidence="3 4">
    <name type="scientific">Apatococcus lobatus</name>
    <dbReference type="NCBI Taxonomy" id="904363"/>
    <lineage>
        <taxon>Eukaryota</taxon>
        <taxon>Viridiplantae</taxon>
        <taxon>Chlorophyta</taxon>
        <taxon>core chlorophytes</taxon>
        <taxon>Trebouxiophyceae</taxon>
        <taxon>Chlorellales</taxon>
        <taxon>Chlorellaceae</taxon>
        <taxon>Apatococcus</taxon>
    </lineage>
</organism>
<feature type="domain" description="RRM" evidence="2">
    <location>
        <begin position="324"/>
        <end position="400"/>
    </location>
</feature>
<keyword evidence="1" id="KW-0694">RNA-binding</keyword>
<dbReference type="AlphaFoldDB" id="A0AAW1RSG4"/>
<proteinExistence type="predicted"/>
<dbReference type="PANTHER" id="PTHR12072:SF4">
    <property type="entry name" value="CWF19-LIKE PROTEIN 1"/>
    <property type="match status" value="1"/>
</dbReference>
<dbReference type="SUPFAM" id="SSF54928">
    <property type="entry name" value="RNA-binding domain, RBD"/>
    <property type="match status" value="1"/>
</dbReference>
<dbReference type="Gene3D" id="3.30.428.10">
    <property type="entry name" value="HIT-like"/>
    <property type="match status" value="1"/>
</dbReference>
<dbReference type="SUPFAM" id="SSF54197">
    <property type="entry name" value="HIT-like"/>
    <property type="match status" value="1"/>
</dbReference>
<sequence length="629" mass="68751">MVVKLLLSGDVAGNLPALSKRAGAVNKSNGPFDVLFCAGGFFAPTGPEEDEATKDYIAGAEAGFPVPLYFIGAFGHGSKTNLSNLADPSPTSSINYLGRAGVRQVHGLTVAFLDGTYNKAAFDAPGNSGNTTTCRHYTKADVDVLRAKLGDAGDVDIFLTNDWPEGVQGGIAPGQQPKIPSSHGSTMGVSSPVLAELLLEVRPRYHVTGSHGVFWARMPYQNRDIGAGAHVTRFISLAEVGNERKQKSLHALGLVPAKDMDLAKLHETPEGSTPCPYVTLAQQRTRKADETLDVQDWRYQQNKRQKTGGAEAWGQQDVIPDRRKTVFIRNLPFKATQQDVASFFAACGAITDIRRGLDSQDRLQGHALVQFESVEAAQRAIQMDGQEMMGRAQFIQPSDANQKDREPPPDCWFCLGSPAADQKLIISIGEEMYMAMDKGAISNTHVLLLPIDHVASTLELRPAQYAELDRFLSALREYFKSQGLVLVAFERFLRLTKSGGNHAHVNIIGVPARMGATAQQRFESMASQHGFSFKPVAAGLEGEGCRNGLKDMVGDGEFFSVLLPDGSRLLHPIPRSEKHPISFGREVLAHLLGEPTRADWKKCGLDSNKELEQTNHFRENFQRFDPMQQ</sequence>
<dbReference type="Pfam" id="PF04676">
    <property type="entry name" value="CwfJ_C_2"/>
    <property type="match status" value="1"/>
</dbReference>
<evidence type="ECO:0000256" key="1">
    <source>
        <dbReference type="PROSITE-ProRule" id="PRU00176"/>
    </source>
</evidence>
<dbReference type="InterPro" id="IPR035979">
    <property type="entry name" value="RBD_domain_sf"/>
</dbReference>
<dbReference type="GO" id="GO:0071014">
    <property type="term" value="C:post-mRNA release spliceosomal complex"/>
    <property type="evidence" value="ECO:0007669"/>
    <property type="project" value="TreeGrafter"/>
</dbReference>
<accession>A0AAW1RSG4</accession>
<evidence type="ECO:0000313" key="4">
    <source>
        <dbReference type="Proteomes" id="UP001438707"/>
    </source>
</evidence>
<dbReference type="EMBL" id="JALJOS010000007">
    <property type="protein sequence ID" value="KAK9836723.1"/>
    <property type="molecule type" value="Genomic_DNA"/>
</dbReference>
<dbReference type="PROSITE" id="PS50102">
    <property type="entry name" value="RRM"/>
    <property type="match status" value="1"/>
</dbReference>
<reference evidence="3 4" key="1">
    <citation type="journal article" date="2024" name="Nat. Commun.">
        <title>Phylogenomics reveals the evolutionary origins of lichenization in chlorophyte algae.</title>
        <authorList>
            <person name="Puginier C."/>
            <person name="Libourel C."/>
            <person name="Otte J."/>
            <person name="Skaloud P."/>
            <person name="Haon M."/>
            <person name="Grisel S."/>
            <person name="Petersen M."/>
            <person name="Berrin J.G."/>
            <person name="Delaux P.M."/>
            <person name="Dal Grande F."/>
            <person name="Keller J."/>
        </authorList>
    </citation>
    <scope>NUCLEOTIDE SEQUENCE [LARGE SCALE GENOMIC DNA]</scope>
    <source>
        <strain evidence="3 4">SAG 2145</strain>
    </source>
</reference>
<dbReference type="InterPro" id="IPR006768">
    <property type="entry name" value="Cwf19-like_C_dom-1"/>
</dbReference>
<dbReference type="GO" id="GO:0061632">
    <property type="term" value="F:RNA lariat debranching enzyme activator activity"/>
    <property type="evidence" value="ECO:0007669"/>
    <property type="project" value="TreeGrafter"/>
</dbReference>
<evidence type="ECO:0000313" key="3">
    <source>
        <dbReference type="EMBL" id="KAK9836723.1"/>
    </source>
</evidence>
<dbReference type="InterPro" id="IPR006767">
    <property type="entry name" value="Cwf19-like_C_dom-2"/>
</dbReference>
<dbReference type="Gene3D" id="3.30.70.330">
    <property type="match status" value="1"/>
</dbReference>
<evidence type="ECO:0000259" key="2">
    <source>
        <dbReference type="PROSITE" id="PS50102"/>
    </source>
</evidence>
<dbReference type="Pfam" id="PF00076">
    <property type="entry name" value="RRM_1"/>
    <property type="match status" value="1"/>
</dbReference>
<dbReference type="SMART" id="SM00360">
    <property type="entry name" value="RRM"/>
    <property type="match status" value="1"/>
</dbReference>
<gene>
    <name evidence="3" type="ORF">WJX74_006691</name>
</gene>
<protein>
    <recommendedName>
        <fullName evidence="2">RRM domain-containing protein</fullName>
    </recommendedName>
</protein>
<dbReference type="InterPro" id="IPR036265">
    <property type="entry name" value="HIT-like_sf"/>
</dbReference>
<dbReference type="Proteomes" id="UP001438707">
    <property type="component" value="Unassembled WGS sequence"/>
</dbReference>
<name>A0AAW1RSG4_9CHLO</name>
<dbReference type="CDD" id="cd07380">
    <property type="entry name" value="MPP_CWF19_N"/>
    <property type="match status" value="1"/>
</dbReference>
<dbReference type="PANTHER" id="PTHR12072">
    <property type="entry name" value="CWF19, CELL CYCLE CONTROL PROTEIN"/>
    <property type="match status" value="1"/>
</dbReference>
<dbReference type="Pfam" id="PF04677">
    <property type="entry name" value="CwfJ_C_1"/>
    <property type="match status" value="1"/>
</dbReference>
<dbReference type="InterPro" id="IPR000504">
    <property type="entry name" value="RRM_dom"/>
</dbReference>
<dbReference type="GO" id="GO:0000398">
    <property type="term" value="P:mRNA splicing, via spliceosome"/>
    <property type="evidence" value="ECO:0007669"/>
    <property type="project" value="TreeGrafter"/>
</dbReference>
<dbReference type="InterPro" id="IPR040194">
    <property type="entry name" value="Cwf19-like"/>
</dbReference>
<keyword evidence="4" id="KW-1185">Reference proteome</keyword>